<dbReference type="Proteomes" id="UP000054166">
    <property type="component" value="Unassembled WGS sequence"/>
</dbReference>
<dbReference type="HOGENOM" id="CLU_676375_0_0_1"/>
<reference evidence="2 3" key="1">
    <citation type="submission" date="2014-04" db="EMBL/GenBank/DDBJ databases">
        <authorList>
            <consortium name="DOE Joint Genome Institute"/>
            <person name="Kuo A."/>
            <person name="Tarkka M."/>
            <person name="Buscot F."/>
            <person name="Kohler A."/>
            <person name="Nagy L.G."/>
            <person name="Floudas D."/>
            <person name="Copeland A."/>
            <person name="Barry K.W."/>
            <person name="Cichocki N."/>
            <person name="Veneault-Fourrey C."/>
            <person name="LaButti K."/>
            <person name="Lindquist E.A."/>
            <person name="Lipzen A."/>
            <person name="Lundell T."/>
            <person name="Morin E."/>
            <person name="Murat C."/>
            <person name="Sun H."/>
            <person name="Tunlid A."/>
            <person name="Henrissat B."/>
            <person name="Grigoriev I.V."/>
            <person name="Hibbett D.S."/>
            <person name="Martin F."/>
            <person name="Nordberg H.P."/>
            <person name="Cantor M.N."/>
            <person name="Hua S.X."/>
        </authorList>
    </citation>
    <scope>NUCLEOTIDE SEQUENCE [LARGE SCALE GENOMIC DNA]</scope>
    <source>
        <strain evidence="2 3">F 1598</strain>
    </source>
</reference>
<organism evidence="2 3">
    <name type="scientific">Piloderma croceum (strain F 1598)</name>
    <dbReference type="NCBI Taxonomy" id="765440"/>
    <lineage>
        <taxon>Eukaryota</taxon>
        <taxon>Fungi</taxon>
        <taxon>Dikarya</taxon>
        <taxon>Basidiomycota</taxon>
        <taxon>Agaricomycotina</taxon>
        <taxon>Agaricomycetes</taxon>
        <taxon>Agaricomycetidae</taxon>
        <taxon>Atheliales</taxon>
        <taxon>Atheliaceae</taxon>
        <taxon>Piloderma</taxon>
    </lineage>
</organism>
<name>A0A0C3AH67_PILCF</name>
<accession>A0A0C3AH67</accession>
<proteinExistence type="predicted"/>
<keyword evidence="3" id="KW-1185">Reference proteome</keyword>
<dbReference type="EMBL" id="KN833092">
    <property type="protein sequence ID" value="KIM73133.1"/>
    <property type="molecule type" value="Genomic_DNA"/>
</dbReference>
<evidence type="ECO:0008006" key="4">
    <source>
        <dbReference type="Google" id="ProtNLM"/>
    </source>
</evidence>
<reference evidence="3" key="2">
    <citation type="submission" date="2015-01" db="EMBL/GenBank/DDBJ databases">
        <title>Evolutionary Origins and Diversification of the Mycorrhizal Mutualists.</title>
        <authorList>
            <consortium name="DOE Joint Genome Institute"/>
            <consortium name="Mycorrhizal Genomics Consortium"/>
            <person name="Kohler A."/>
            <person name="Kuo A."/>
            <person name="Nagy L.G."/>
            <person name="Floudas D."/>
            <person name="Copeland A."/>
            <person name="Barry K.W."/>
            <person name="Cichocki N."/>
            <person name="Veneault-Fourrey C."/>
            <person name="LaButti K."/>
            <person name="Lindquist E.A."/>
            <person name="Lipzen A."/>
            <person name="Lundell T."/>
            <person name="Morin E."/>
            <person name="Murat C."/>
            <person name="Riley R."/>
            <person name="Ohm R."/>
            <person name="Sun H."/>
            <person name="Tunlid A."/>
            <person name="Henrissat B."/>
            <person name="Grigoriev I.V."/>
            <person name="Hibbett D.S."/>
            <person name="Martin F."/>
        </authorList>
    </citation>
    <scope>NUCLEOTIDE SEQUENCE [LARGE SCALE GENOMIC DNA]</scope>
    <source>
        <strain evidence="3">F 1598</strain>
    </source>
</reference>
<feature type="region of interest" description="Disordered" evidence="1">
    <location>
        <begin position="1"/>
        <end position="37"/>
    </location>
</feature>
<dbReference type="OrthoDB" id="2962802at2759"/>
<feature type="region of interest" description="Disordered" evidence="1">
    <location>
        <begin position="322"/>
        <end position="352"/>
    </location>
</feature>
<feature type="compositionally biased region" description="Low complexity" evidence="1">
    <location>
        <begin position="325"/>
        <end position="338"/>
    </location>
</feature>
<dbReference type="InParanoid" id="A0A0C3AH67"/>
<dbReference type="AlphaFoldDB" id="A0A0C3AH67"/>
<sequence>MSMENEDSSSALTESSSDDDTPFILHPTPQSSSLSRRQRLNLAEIDQGLCFITGEDLPTKAIQDAHIIRRKLSVSDVERYERWWGLEKGELNVDSRFNRVHSYDDDLWAFVPVSTMLKMIEKSLRDIMDGAKRHCMHKVIPKPDTNSRYDYVFVPIRPEKMSPRIHRIEDNQYRVYHRPFHDFPSLSHHSHPYYAILNAYTKFSTMEPSETESMPMEHRRLKTQVMVIHSFWEILASQLPMGRAIEEENEDGHDGMVTGGSVQFGGDHTGSAYVSSEGKGGGTEWHGNLGGTSFYGGHNMATSRVTDYSENIPRTAVLIRPENHTLSSTNTTNSVPTSPLIPPSLESDDLVEPDDSASVVSRASTGFRFGYEDKCAKRKRNDIPVYYPNVNYWRKNVPQDVHELHSLRDSVVS</sequence>
<gene>
    <name evidence="2" type="ORF">PILCRDRAFT_15517</name>
</gene>
<protein>
    <recommendedName>
        <fullName evidence="4">HNH nuclease domain-containing protein</fullName>
    </recommendedName>
</protein>
<evidence type="ECO:0000256" key="1">
    <source>
        <dbReference type="SAM" id="MobiDB-lite"/>
    </source>
</evidence>
<evidence type="ECO:0000313" key="2">
    <source>
        <dbReference type="EMBL" id="KIM73133.1"/>
    </source>
</evidence>
<evidence type="ECO:0000313" key="3">
    <source>
        <dbReference type="Proteomes" id="UP000054166"/>
    </source>
</evidence>